<dbReference type="KEGG" id="abae:CL176_03775"/>
<dbReference type="EMBL" id="CP023434">
    <property type="protein sequence ID" value="AXY25220.1"/>
    <property type="molecule type" value="Genomic_DNA"/>
</dbReference>
<dbReference type="GO" id="GO:0008934">
    <property type="term" value="F:inositol monophosphate 1-phosphatase activity"/>
    <property type="evidence" value="ECO:0007669"/>
    <property type="project" value="TreeGrafter"/>
</dbReference>
<dbReference type="PROSITE" id="PS00629">
    <property type="entry name" value="IMP_1"/>
    <property type="match status" value="1"/>
</dbReference>
<comment type="cofactor">
    <cofactor evidence="1 5">
        <name>Mg(2+)</name>
        <dbReference type="ChEBI" id="CHEBI:18420"/>
    </cofactor>
</comment>
<accession>A0A347WJG3</accession>
<feature type="binding site" evidence="5">
    <location>
        <position position="67"/>
    </location>
    <ligand>
        <name>Mg(2+)</name>
        <dbReference type="ChEBI" id="CHEBI:18420"/>
        <label>1</label>
        <note>catalytic</note>
    </ligand>
</feature>
<evidence type="ECO:0000313" key="7">
    <source>
        <dbReference type="Proteomes" id="UP000263232"/>
    </source>
</evidence>
<reference evidence="6 7" key="1">
    <citation type="submission" date="2017-09" db="EMBL/GenBank/DDBJ databases">
        <title>Complete genome sequence of Oxytococcus suis strain ZY16052.</title>
        <authorList>
            <person name="Li F."/>
        </authorList>
    </citation>
    <scope>NUCLEOTIDE SEQUENCE [LARGE SCALE GENOMIC DNA]</scope>
    <source>
        <strain evidence="6 7">ZY16052</strain>
    </source>
</reference>
<evidence type="ECO:0000256" key="3">
    <source>
        <dbReference type="ARBA" id="ARBA00022801"/>
    </source>
</evidence>
<evidence type="ECO:0000313" key="6">
    <source>
        <dbReference type="EMBL" id="AXY25220.1"/>
    </source>
</evidence>
<dbReference type="GO" id="GO:0046872">
    <property type="term" value="F:metal ion binding"/>
    <property type="evidence" value="ECO:0007669"/>
    <property type="project" value="UniProtKB-KW"/>
</dbReference>
<evidence type="ECO:0000256" key="2">
    <source>
        <dbReference type="ARBA" id="ARBA00022723"/>
    </source>
</evidence>
<dbReference type="AlphaFoldDB" id="A0A347WJG3"/>
<dbReference type="InterPro" id="IPR020583">
    <property type="entry name" value="Inositol_monoP_metal-BS"/>
</dbReference>
<dbReference type="GO" id="GO:0007165">
    <property type="term" value="P:signal transduction"/>
    <property type="evidence" value="ECO:0007669"/>
    <property type="project" value="TreeGrafter"/>
</dbReference>
<keyword evidence="2 5" id="KW-0479">Metal-binding</keyword>
<dbReference type="OrthoDB" id="9772456at2"/>
<dbReference type="PANTHER" id="PTHR20854">
    <property type="entry name" value="INOSITOL MONOPHOSPHATASE"/>
    <property type="match status" value="1"/>
</dbReference>
<keyword evidence="3" id="KW-0378">Hydrolase</keyword>
<gene>
    <name evidence="6" type="ORF">CL176_03775</name>
</gene>
<feature type="binding site" evidence="5">
    <location>
        <position position="89"/>
    </location>
    <ligand>
        <name>Mg(2+)</name>
        <dbReference type="ChEBI" id="CHEBI:18420"/>
        <label>1</label>
        <note>catalytic</note>
    </ligand>
</feature>
<dbReference type="CDD" id="cd01637">
    <property type="entry name" value="IMPase_like"/>
    <property type="match status" value="1"/>
</dbReference>
<name>A0A347WJG3_9LACT</name>
<dbReference type="GO" id="GO:0006020">
    <property type="term" value="P:inositol metabolic process"/>
    <property type="evidence" value="ECO:0007669"/>
    <property type="project" value="TreeGrafter"/>
</dbReference>
<dbReference type="SUPFAM" id="SSF56655">
    <property type="entry name" value="Carbohydrate phosphatase"/>
    <property type="match status" value="1"/>
</dbReference>
<sequence length="257" mass="28723">MDYQLDFRIKLWMEEVAERLRESLNQKVEIQEKQGAADLVTEMDRWAETYFVEKITTYYPDHQIIGEEGISDTPVTSTKGITWLIDPIDGTLNYVKEKNHFGIMVGIFEDGVPVAGYIYDVMNHDLYSGIVSEGVFLNNKPLTPIQVDSISSSLVVGNVGNYVENRYNLQAIHHLALGTRSYGAAALEIIAVLRGEVCLYASSGLNPWDFGAGYALCKALGFEVTTFTNEPLNIMEKSPVIFAPKHIHAEALKLLEV</sequence>
<dbReference type="InterPro" id="IPR000760">
    <property type="entry name" value="Inositol_monophosphatase-like"/>
</dbReference>
<dbReference type="Proteomes" id="UP000263232">
    <property type="component" value="Chromosome"/>
</dbReference>
<dbReference type="Pfam" id="PF00459">
    <property type="entry name" value="Inositol_P"/>
    <property type="match status" value="1"/>
</dbReference>
<evidence type="ECO:0000256" key="4">
    <source>
        <dbReference type="ARBA" id="ARBA00022842"/>
    </source>
</evidence>
<dbReference type="Gene3D" id="3.30.540.10">
    <property type="entry name" value="Fructose-1,6-Bisphosphatase, subunit A, domain 1"/>
    <property type="match status" value="1"/>
</dbReference>
<evidence type="ECO:0008006" key="8">
    <source>
        <dbReference type="Google" id="ProtNLM"/>
    </source>
</evidence>
<feature type="binding site" evidence="5">
    <location>
        <position position="209"/>
    </location>
    <ligand>
        <name>Mg(2+)</name>
        <dbReference type="ChEBI" id="CHEBI:18420"/>
        <label>1</label>
        <note>catalytic</note>
    </ligand>
</feature>
<dbReference type="RefSeq" id="WP_118990134.1">
    <property type="nucleotide sequence ID" value="NZ_CP023434.1"/>
</dbReference>
<dbReference type="Gene3D" id="3.40.190.80">
    <property type="match status" value="1"/>
</dbReference>
<feature type="binding site" evidence="5">
    <location>
        <position position="88"/>
    </location>
    <ligand>
        <name>Mg(2+)</name>
        <dbReference type="ChEBI" id="CHEBI:18420"/>
        <label>1</label>
        <note>catalytic</note>
    </ligand>
</feature>
<organism evidence="6 7">
    <name type="scientific">Suicoccus acidiformans</name>
    <dbReference type="NCBI Taxonomy" id="2036206"/>
    <lineage>
        <taxon>Bacteria</taxon>
        <taxon>Bacillati</taxon>
        <taxon>Bacillota</taxon>
        <taxon>Bacilli</taxon>
        <taxon>Lactobacillales</taxon>
        <taxon>Aerococcaceae</taxon>
        <taxon>Suicoccus</taxon>
    </lineage>
</organism>
<dbReference type="PANTHER" id="PTHR20854:SF4">
    <property type="entry name" value="INOSITOL-1-MONOPHOSPHATASE-RELATED"/>
    <property type="match status" value="1"/>
</dbReference>
<dbReference type="FunFam" id="3.30.540.10:FF:000003">
    <property type="entry name" value="Inositol-1-monophosphatase"/>
    <property type="match status" value="1"/>
</dbReference>
<dbReference type="PRINTS" id="PR00377">
    <property type="entry name" value="IMPHPHTASES"/>
</dbReference>
<evidence type="ECO:0000256" key="5">
    <source>
        <dbReference type="PIRSR" id="PIRSR600760-2"/>
    </source>
</evidence>
<proteinExistence type="predicted"/>
<feature type="binding site" evidence="5">
    <location>
        <position position="86"/>
    </location>
    <ligand>
        <name>Mg(2+)</name>
        <dbReference type="ChEBI" id="CHEBI:18420"/>
        <label>1</label>
        <note>catalytic</note>
    </ligand>
</feature>
<evidence type="ECO:0000256" key="1">
    <source>
        <dbReference type="ARBA" id="ARBA00001946"/>
    </source>
</evidence>
<keyword evidence="4 5" id="KW-0460">Magnesium</keyword>
<protein>
    <recommendedName>
        <fullName evidence="8">Inositol monophosphatase</fullName>
    </recommendedName>
</protein>
<keyword evidence="7" id="KW-1185">Reference proteome</keyword>